<dbReference type="SUPFAM" id="SSF49265">
    <property type="entry name" value="Fibronectin type III"/>
    <property type="match status" value="1"/>
</dbReference>
<keyword evidence="2" id="KW-0732">Signal</keyword>
<dbReference type="SUPFAM" id="SSF55909">
    <property type="entry name" value="Pentein"/>
    <property type="match status" value="1"/>
</dbReference>
<evidence type="ECO:0000256" key="1">
    <source>
        <dbReference type="ARBA" id="ARBA00022801"/>
    </source>
</evidence>
<dbReference type="GO" id="GO:0004668">
    <property type="term" value="F:protein-arginine deiminase activity"/>
    <property type="evidence" value="ECO:0007669"/>
    <property type="project" value="InterPro"/>
</dbReference>
<organism evidence="3 4">
    <name type="scientific">Candidatus Fischerbacteria bacterium RBG_13_37_8</name>
    <dbReference type="NCBI Taxonomy" id="1817863"/>
    <lineage>
        <taxon>Bacteria</taxon>
        <taxon>Candidatus Fischeribacteriota</taxon>
    </lineage>
</organism>
<evidence type="ECO:0008006" key="5">
    <source>
        <dbReference type="Google" id="ProtNLM"/>
    </source>
</evidence>
<dbReference type="STRING" id="1817863.A2Y62_04310"/>
<dbReference type="InterPro" id="IPR007466">
    <property type="entry name" value="Peptidyl-Arg-deiminase_porph"/>
</dbReference>
<name>A0A1F5VFW0_9BACT</name>
<evidence type="ECO:0000313" key="3">
    <source>
        <dbReference type="EMBL" id="OGF62304.1"/>
    </source>
</evidence>
<dbReference type="Gene3D" id="3.75.10.10">
    <property type="entry name" value="L-arginine/glycine Amidinotransferase, Chain A"/>
    <property type="match status" value="1"/>
</dbReference>
<dbReference type="EMBL" id="MFGW01000181">
    <property type="protein sequence ID" value="OGF62304.1"/>
    <property type="molecule type" value="Genomic_DNA"/>
</dbReference>
<feature type="chain" id="PRO_5009521956" description="Fibronectin type-III domain-containing protein" evidence="2">
    <location>
        <begin position="23"/>
        <end position="965"/>
    </location>
</feature>
<dbReference type="InterPro" id="IPR036116">
    <property type="entry name" value="FN3_sf"/>
</dbReference>
<dbReference type="CDD" id="cd00063">
    <property type="entry name" value="FN3"/>
    <property type="match status" value="1"/>
</dbReference>
<evidence type="ECO:0000313" key="4">
    <source>
        <dbReference type="Proteomes" id="UP000178943"/>
    </source>
</evidence>
<dbReference type="AlphaFoldDB" id="A0A1F5VFW0"/>
<dbReference type="InterPro" id="IPR013783">
    <property type="entry name" value="Ig-like_fold"/>
</dbReference>
<dbReference type="InterPro" id="IPR003961">
    <property type="entry name" value="FN3_dom"/>
</dbReference>
<reference evidence="3 4" key="1">
    <citation type="journal article" date="2016" name="Nat. Commun.">
        <title>Thousands of microbial genomes shed light on interconnected biogeochemical processes in an aquifer system.</title>
        <authorList>
            <person name="Anantharaman K."/>
            <person name="Brown C.T."/>
            <person name="Hug L.A."/>
            <person name="Sharon I."/>
            <person name="Castelle C.J."/>
            <person name="Probst A.J."/>
            <person name="Thomas B.C."/>
            <person name="Singh A."/>
            <person name="Wilkins M.J."/>
            <person name="Karaoz U."/>
            <person name="Brodie E.L."/>
            <person name="Williams K.H."/>
            <person name="Hubbard S.S."/>
            <person name="Banfield J.F."/>
        </authorList>
    </citation>
    <scope>NUCLEOTIDE SEQUENCE [LARGE SCALE GENOMIC DNA]</scope>
</reference>
<dbReference type="GO" id="GO:0047632">
    <property type="term" value="F:agmatine deiminase activity"/>
    <property type="evidence" value="ECO:0007669"/>
    <property type="project" value="TreeGrafter"/>
</dbReference>
<proteinExistence type="predicted"/>
<accession>A0A1F5VFW0</accession>
<gene>
    <name evidence="3" type="ORF">A2Y62_04310</name>
</gene>
<evidence type="ECO:0000256" key="2">
    <source>
        <dbReference type="SAM" id="SignalP"/>
    </source>
</evidence>
<sequence>MKKASAILILLLLFLSLSSLYAVDKKGEQSLPIGLTEEEKTRLHEIGIRHKATAPPLGVPRNPAEWEPSEGVIIRWPLGISVALIAEMSEDLMVTTICANASEEQSARNAYTAGGVNMSNVDFIHAPSDSIWTRDYGPWFIFEDLNLAIVDHIYNRPRPNDDVIPQVIGAEWSLNVYGMDLIHTGGNHMSEGLGTSMSTELVYNENPAKTPVQVDQLMYEYLGNDYTVLDYIQQSGIHHIDCWAKLLNPTTVMVKDVPPSDPTYDDLNERAAFLATQISAWGVPYTVVRVYCPSGTYYTNSIILNNKVLVPIFGNSQDSVALQRYQDAMPGYEVLGFTGSWATEDALHCRVMGVPDHGMLFIDHVPFRTEDITVGDYLITATIVAHSGTNLVSDGLRIYYSVDGSPWTYTLLTAGAEPDSYEGYIPVQPEGSVISYYLEAADESGRVERHPYIGQAWAHQFIAICMNHPLVNVMPDGPLPVCTGSGKLLTADLTGGTGPFTFQWMEDGSDVFGATSATYTATSTGTHIYNCKVWGDGCISPKLDDDDVQLTWQTEPVFAGLTAVASPQYSLCTMQLSWNSAIPACGGPVDYNVYRSTTPGFIPSPTNLLVSGLTATSFTDTNGLISGTTYYYIVRAVDTANSVEDANLVERSGTPGGPASVGDWLEDGEGTPKFTSTGLWHLANNSSCISPGYQSPTHAYYYGQDATCNYNNGSANSGTLTSVTVSGVTSSSSLSFWSYLRTEQEGSGYDNARVQISTDAGGSWLLVDQDASNGGTIPDGGGSWYLRNYAIGSYNGNDVLIRFYFNTSDNQYNNFTGWFLDDIAATNVSIPGTCTTGGGVVTVPSGTEIGTTPLLAAKNGNALQITWDVSTANCSSSGYHLIWGYGNDLASYTIAGSDCTLMVSGSHFWNTVPDTSSDWCWFLVVGNDGSIVEGGWGTDSTGIQRSNVASGQCGTSIIDTAPCNP</sequence>
<keyword evidence="1" id="KW-0378">Hydrolase</keyword>
<dbReference type="PANTHER" id="PTHR31377">
    <property type="entry name" value="AGMATINE DEIMINASE-RELATED"/>
    <property type="match status" value="1"/>
</dbReference>
<dbReference type="Gene3D" id="2.60.40.10">
    <property type="entry name" value="Immunoglobulins"/>
    <property type="match status" value="2"/>
</dbReference>
<protein>
    <recommendedName>
        <fullName evidence="5">Fibronectin type-III domain-containing protein</fullName>
    </recommendedName>
</protein>
<feature type="signal peptide" evidence="2">
    <location>
        <begin position="1"/>
        <end position="22"/>
    </location>
</feature>
<comment type="caution">
    <text evidence="3">The sequence shown here is derived from an EMBL/GenBank/DDBJ whole genome shotgun (WGS) entry which is preliminary data.</text>
</comment>
<dbReference type="Pfam" id="PF04371">
    <property type="entry name" value="PAD_porph"/>
    <property type="match status" value="1"/>
</dbReference>
<dbReference type="PANTHER" id="PTHR31377:SF0">
    <property type="entry name" value="AGMATINE DEIMINASE-RELATED"/>
    <property type="match status" value="1"/>
</dbReference>
<dbReference type="Proteomes" id="UP000178943">
    <property type="component" value="Unassembled WGS sequence"/>
</dbReference>
<dbReference type="GO" id="GO:0009446">
    <property type="term" value="P:putrescine biosynthetic process"/>
    <property type="evidence" value="ECO:0007669"/>
    <property type="project" value="InterPro"/>
</dbReference>